<accession>A0A917HEL9</accession>
<evidence type="ECO:0000313" key="2">
    <source>
        <dbReference type="EMBL" id="GGG75500.1"/>
    </source>
</evidence>
<proteinExistence type="predicted"/>
<sequence length="242" mass="26266">MRSAARTITSVALAISFGLASRCVLVAQSAAPEAMSSSAKPAEVSFQFERAGVPVPRFTLRVNEDGTGSYQADEVQSPADKDSVQYASPKHIDRTLKLTAPTVMKIFKGARELGHFDMSCETKSKHIANTGEKTLSYKGADGTGSCTYNYSDNKDVNGLTDTFLFIAFTLDEGRRLEFLHRYDRLGLDEEMNELVQAVKAGHALELGTIAPVLISIAGDGAVMQRVRLQATKLLEQAESNKI</sequence>
<keyword evidence="3" id="KW-1185">Reference proteome</keyword>
<comment type="caution">
    <text evidence="2">The sequence shown here is derived from an EMBL/GenBank/DDBJ whole genome shotgun (WGS) entry which is preliminary data.</text>
</comment>
<organism evidence="2 3">
    <name type="scientific">Edaphobacter dinghuensis</name>
    <dbReference type="NCBI Taxonomy" id="1560005"/>
    <lineage>
        <taxon>Bacteria</taxon>
        <taxon>Pseudomonadati</taxon>
        <taxon>Acidobacteriota</taxon>
        <taxon>Terriglobia</taxon>
        <taxon>Terriglobales</taxon>
        <taxon>Acidobacteriaceae</taxon>
        <taxon>Edaphobacter</taxon>
    </lineage>
</organism>
<reference evidence="2" key="1">
    <citation type="journal article" date="2014" name="Int. J. Syst. Evol. Microbiol.">
        <title>Complete genome sequence of Corynebacterium casei LMG S-19264T (=DSM 44701T), isolated from a smear-ripened cheese.</title>
        <authorList>
            <consortium name="US DOE Joint Genome Institute (JGI-PGF)"/>
            <person name="Walter F."/>
            <person name="Albersmeier A."/>
            <person name="Kalinowski J."/>
            <person name="Ruckert C."/>
        </authorList>
    </citation>
    <scope>NUCLEOTIDE SEQUENCE</scope>
    <source>
        <strain evidence="2">CGMCC 1.12997</strain>
    </source>
</reference>
<protein>
    <submittedName>
        <fullName evidence="2">Uncharacterized protein</fullName>
    </submittedName>
</protein>
<gene>
    <name evidence="2" type="ORF">GCM10011585_17890</name>
</gene>
<feature type="signal peptide" evidence="1">
    <location>
        <begin position="1"/>
        <end position="26"/>
    </location>
</feature>
<name>A0A917HEL9_9BACT</name>
<feature type="chain" id="PRO_5037434537" evidence="1">
    <location>
        <begin position="27"/>
        <end position="242"/>
    </location>
</feature>
<keyword evidence="1" id="KW-0732">Signal</keyword>
<evidence type="ECO:0000256" key="1">
    <source>
        <dbReference type="SAM" id="SignalP"/>
    </source>
</evidence>
<dbReference type="RefSeq" id="WP_188553803.1">
    <property type="nucleotide sequence ID" value="NZ_BMGT01000002.1"/>
</dbReference>
<evidence type="ECO:0000313" key="3">
    <source>
        <dbReference type="Proteomes" id="UP000647241"/>
    </source>
</evidence>
<dbReference type="Proteomes" id="UP000647241">
    <property type="component" value="Unassembled WGS sequence"/>
</dbReference>
<reference evidence="2" key="2">
    <citation type="submission" date="2020-09" db="EMBL/GenBank/DDBJ databases">
        <authorList>
            <person name="Sun Q."/>
            <person name="Zhou Y."/>
        </authorList>
    </citation>
    <scope>NUCLEOTIDE SEQUENCE</scope>
    <source>
        <strain evidence="2">CGMCC 1.12997</strain>
    </source>
</reference>
<dbReference type="AlphaFoldDB" id="A0A917HEL9"/>
<dbReference type="EMBL" id="BMGT01000002">
    <property type="protein sequence ID" value="GGG75500.1"/>
    <property type="molecule type" value="Genomic_DNA"/>
</dbReference>